<keyword evidence="11" id="KW-0406">Ion transport</keyword>
<keyword evidence="15" id="KW-0739">Sodium transport</keyword>
<evidence type="ECO:0000256" key="6">
    <source>
        <dbReference type="ARBA" id="ARBA00022592"/>
    </source>
</evidence>
<dbReference type="CTD" id="6575"/>
<dbReference type="PANTHER" id="PTHR11101:SF83">
    <property type="entry name" value="SODIUM-DEPENDENT PHOSPHATE TRANSPORTER 2"/>
    <property type="match status" value="1"/>
</dbReference>
<feature type="transmembrane region" description="Helical" evidence="17">
    <location>
        <begin position="147"/>
        <end position="170"/>
    </location>
</feature>
<feature type="region of interest" description="Disordered" evidence="18">
    <location>
        <begin position="466"/>
        <end position="486"/>
    </location>
</feature>
<keyword evidence="12 17" id="KW-0472">Membrane</keyword>
<evidence type="ECO:0000256" key="8">
    <source>
        <dbReference type="ARBA" id="ARBA00022847"/>
    </source>
</evidence>
<feature type="transmembrane region" description="Helical" evidence="17">
    <location>
        <begin position="117"/>
        <end position="135"/>
    </location>
</feature>
<organism evidence="19 20">
    <name type="scientific">Chanos chanos</name>
    <name type="common">Milkfish</name>
    <name type="synonym">Mugil chanos</name>
    <dbReference type="NCBI Taxonomy" id="29144"/>
    <lineage>
        <taxon>Eukaryota</taxon>
        <taxon>Metazoa</taxon>
        <taxon>Chordata</taxon>
        <taxon>Craniata</taxon>
        <taxon>Vertebrata</taxon>
        <taxon>Euteleostomi</taxon>
        <taxon>Actinopterygii</taxon>
        <taxon>Neopterygii</taxon>
        <taxon>Teleostei</taxon>
        <taxon>Ostariophysi</taxon>
        <taxon>Gonorynchiformes</taxon>
        <taxon>Chanidae</taxon>
        <taxon>Chanos</taxon>
    </lineage>
</organism>
<dbReference type="GO" id="GO:0015293">
    <property type="term" value="F:symporter activity"/>
    <property type="evidence" value="ECO:0007669"/>
    <property type="project" value="UniProtKB-KW"/>
</dbReference>
<keyword evidence="5" id="KW-1003">Cell membrane</keyword>
<feature type="transmembrane region" description="Helical" evidence="17">
    <location>
        <begin position="84"/>
        <end position="105"/>
    </location>
</feature>
<comment type="similarity">
    <text evidence="2 17">Belongs to the inorganic phosphate transporter (PiT) (TC 2.A.20) family.</text>
</comment>
<feature type="transmembrane region" description="Helical" evidence="17">
    <location>
        <begin position="182"/>
        <end position="201"/>
    </location>
</feature>
<keyword evidence="13" id="KW-0675">Receptor</keyword>
<comment type="function">
    <text evidence="17">Sodium-phosphate symporter.</text>
</comment>
<feature type="transmembrane region" description="Helical" evidence="17">
    <location>
        <begin position="47"/>
        <end position="64"/>
    </location>
</feature>
<keyword evidence="19" id="KW-1185">Reference proteome</keyword>
<evidence type="ECO:0000313" key="20">
    <source>
        <dbReference type="RefSeq" id="XP_030624600.1"/>
    </source>
</evidence>
<comment type="subcellular location">
    <subcellularLocation>
        <location evidence="1">Apical cell membrane</location>
        <topology evidence="1">Multi-pass membrane protein</topology>
    </subcellularLocation>
    <subcellularLocation>
        <location evidence="17">Membrane</location>
        <topology evidence="17">Multi-pass membrane protein</topology>
    </subcellularLocation>
</comment>
<keyword evidence="8" id="KW-0769">Symport</keyword>
<feature type="transmembrane region" description="Helical" evidence="17">
    <location>
        <begin position="545"/>
        <end position="562"/>
    </location>
</feature>
<accession>A0A6J2UVN3</accession>
<keyword evidence="14" id="KW-0325">Glycoprotein</keyword>
<evidence type="ECO:0000256" key="10">
    <source>
        <dbReference type="ARBA" id="ARBA00023053"/>
    </source>
</evidence>
<keyword evidence="4 17" id="KW-0813">Transport</keyword>
<evidence type="ECO:0000256" key="11">
    <source>
        <dbReference type="ARBA" id="ARBA00023065"/>
    </source>
</evidence>
<evidence type="ECO:0000256" key="15">
    <source>
        <dbReference type="ARBA" id="ARBA00023201"/>
    </source>
</evidence>
<keyword evidence="7 17" id="KW-0812">Transmembrane</keyword>
<evidence type="ECO:0000256" key="5">
    <source>
        <dbReference type="ARBA" id="ARBA00022475"/>
    </source>
</evidence>
<evidence type="ECO:0000256" key="12">
    <source>
        <dbReference type="ARBA" id="ARBA00023136"/>
    </source>
</evidence>
<feature type="transmembrane region" description="Helical" evidence="17">
    <location>
        <begin position="213"/>
        <end position="239"/>
    </location>
</feature>
<evidence type="ECO:0000256" key="16">
    <source>
        <dbReference type="ARBA" id="ARBA00035083"/>
    </source>
</evidence>
<gene>
    <name evidence="20" type="primary">slc20a2</name>
</gene>
<proteinExistence type="inferred from homology"/>
<evidence type="ECO:0000256" key="14">
    <source>
        <dbReference type="ARBA" id="ARBA00023180"/>
    </source>
</evidence>
<evidence type="ECO:0000256" key="18">
    <source>
        <dbReference type="SAM" id="MobiDB-lite"/>
    </source>
</evidence>
<sequence length="581" mass="63093">MELESYLWMVILGFIIAFILAFSVGANDVANSFGTAVGSGVVTLRQACILASIFETLGSMLLGAKVGETIRKGIIDVSLYNDTVPVLMAGEVSAMVGSAVWQLIASFLKLPISGTHCIVGATIGFSMVAIGTKGVQWMQLVKIVASWFISPLLSGLMSGILFFVIQYFILDKDDPVPNGLHALPLFYASTIGINTFSILYTGAPLLGLEMLPVWSIALITLAGSLVCAALVWIFVCPWMRRKIASQLKKEQCLSRISDESLDKIPEEEEEAPVFKELPGAKGSDDAVLPLTGRGPVESSGELNSLANGGTVLPNGRVYGRTHSMTNGCLKSPVSNGSFSFDGHMRSDGQVYHTVHKDSGLYKDLLHKIHLGRLEDDRSGSRADNNYRLLRRNNSYTCYTAAICGMPVQPLLRSESSTAPEDSEKLVGDTVFYSKKRLRYDSYSSYCNAVAEAEIEAEEGDVDVKLAADKREPTPPAALEDCPEEDKEDKDKPQVFLLFHFLQILTACFGSFAHGGNDVSNAIGPLVALWMIYEQGGVMQDAATPIWLLFYGGVGICAGLWVWGRRVIQTMGKDLTPITPSR</sequence>
<dbReference type="GeneID" id="115807639"/>
<evidence type="ECO:0000256" key="13">
    <source>
        <dbReference type="ARBA" id="ARBA00023170"/>
    </source>
</evidence>
<comment type="catalytic activity">
    <reaction evidence="16">
        <text>2 Na(+)(out) + phosphate(out) = 2 Na(+)(in) + phosphate(in)</text>
        <dbReference type="Rhea" id="RHEA:71259"/>
        <dbReference type="ChEBI" id="CHEBI:29101"/>
        <dbReference type="ChEBI" id="CHEBI:43474"/>
    </reaction>
</comment>
<evidence type="ECO:0000256" key="4">
    <source>
        <dbReference type="ARBA" id="ARBA00022448"/>
    </source>
</evidence>
<dbReference type="PANTHER" id="PTHR11101">
    <property type="entry name" value="PHOSPHATE TRANSPORTER"/>
    <property type="match status" value="1"/>
</dbReference>
<dbReference type="GO" id="GO:0006814">
    <property type="term" value="P:sodium ion transport"/>
    <property type="evidence" value="ECO:0007669"/>
    <property type="project" value="UniProtKB-KW"/>
</dbReference>
<evidence type="ECO:0000256" key="17">
    <source>
        <dbReference type="RuleBase" id="RU363058"/>
    </source>
</evidence>
<name>A0A6J2UVN3_CHACN</name>
<evidence type="ECO:0000256" key="1">
    <source>
        <dbReference type="ARBA" id="ARBA00004424"/>
    </source>
</evidence>
<evidence type="ECO:0000256" key="2">
    <source>
        <dbReference type="ARBA" id="ARBA00009916"/>
    </source>
</evidence>
<keyword evidence="9 17" id="KW-1133">Transmembrane helix</keyword>
<reference evidence="20" key="1">
    <citation type="submission" date="2025-08" db="UniProtKB">
        <authorList>
            <consortium name="RefSeq"/>
        </authorList>
    </citation>
    <scope>IDENTIFICATION</scope>
</reference>
<dbReference type="RefSeq" id="XP_030624600.1">
    <property type="nucleotide sequence ID" value="XM_030768740.1"/>
</dbReference>
<evidence type="ECO:0000256" key="3">
    <source>
        <dbReference type="ARBA" id="ARBA00011738"/>
    </source>
</evidence>
<comment type="subunit">
    <text evidence="3">Homodimer.</text>
</comment>
<dbReference type="InterPro" id="IPR001204">
    <property type="entry name" value="Phos_transporter"/>
</dbReference>
<dbReference type="Proteomes" id="UP000504632">
    <property type="component" value="Chromosome 1"/>
</dbReference>
<evidence type="ECO:0000313" key="19">
    <source>
        <dbReference type="Proteomes" id="UP000504632"/>
    </source>
</evidence>
<dbReference type="GO" id="GO:0016324">
    <property type="term" value="C:apical plasma membrane"/>
    <property type="evidence" value="ECO:0007669"/>
    <property type="project" value="UniProtKB-SubCell"/>
</dbReference>
<feature type="transmembrane region" description="Helical" evidence="17">
    <location>
        <begin position="6"/>
        <end position="26"/>
    </location>
</feature>
<dbReference type="Pfam" id="PF01384">
    <property type="entry name" value="PHO4"/>
    <property type="match status" value="1"/>
</dbReference>
<evidence type="ECO:0000256" key="9">
    <source>
        <dbReference type="ARBA" id="ARBA00022989"/>
    </source>
</evidence>
<protein>
    <recommendedName>
        <fullName evidence="17">Phosphate transporter</fullName>
    </recommendedName>
</protein>
<dbReference type="AlphaFoldDB" id="A0A6J2UVN3"/>
<keyword evidence="6 17" id="KW-0592">Phosphate transport</keyword>
<evidence type="ECO:0000256" key="7">
    <source>
        <dbReference type="ARBA" id="ARBA00022692"/>
    </source>
</evidence>
<dbReference type="GO" id="GO:0035435">
    <property type="term" value="P:phosphate ion transmembrane transport"/>
    <property type="evidence" value="ECO:0007669"/>
    <property type="project" value="TreeGrafter"/>
</dbReference>
<dbReference type="GO" id="GO:0005315">
    <property type="term" value="F:phosphate transmembrane transporter activity"/>
    <property type="evidence" value="ECO:0007669"/>
    <property type="project" value="InterPro"/>
</dbReference>
<keyword evidence="10" id="KW-0915">Sodium</keyword>